<dbReference type="AlphaFoldDB" id="A0A8X7VIR0"/>
<accession>A0A8X7VIR0</accession>
<dbReference type="OrthoDB" id="1101306at2759"/>
<organism evidence="2 3">
    <name type="scientific">Brassica carinata</name>
    <name type="common">Ethiopian mustard</name>
    <name type="synonym">Abyssinian cabbage</name>
    <dbReference type="NCBI Taxonomy" id="52824"/>
    <lineage>
        <taxon>Eukaryota</taxon>
        <taxon>Viridiplantae</taxon>
        <taxon>Streptophyta</taxon>
        <taxon>Embryophyta</taxon>
        <taxon>Tracheophyta</taxon>
        <taxon>Spermatophyta</taxon>
        <taxon>Magnoliopsida</taxon>
        <taxon>eudicotyledons</taxon>
        <taxon>Gunneridae</taxon>
        <taxon>Pentapetalae</taxon>
        <taxon>rosids</taxon>
        <taxon>malvids</taxon>
        <taxon>Brassicales</taxon>
        <taxon>Brassicaceae</taxon>
        <taxon>Brassiceae</taxon>
        <taxon>Brassica</taxon>
    </lineage>
</organism>
<evidence type="ECO:0000256" key="1">
    <source>
        <dbReference type="SAM" id="MobiDB-lite"/>
    </source>
</evidence>
<protein>
    <submittedName>
        <fullName evidence="2">Uncharacterized protein</fullName>
    </submittedName>
</protein>
<gene>
    <name evidence="2" type="ORF">Bca52824_023682</name>
</gene>
<proteinExistence type="predicted"/>
<dbReference type="Proteomes" id="UP000886595">
    <property type="component" value="Unassembled WGS sequence"/>
</dbReference>
<dbReference type="EMBL" id="JAAMPC010000005">
    <property type="protein sequence ID" value="KAG2312125.1"/>
    <property type="molecule type" value="Genomic_DNA"/>
</dbReference>
<feature type="region of interest" description="Disordered" evidence="1">
    <location>
        <begin position="68"/>
        <end position="100"/>
    </location>
</feature>
<comment type="caution">
    <text evidence="2">The sequence shown here is derived from an EMBL/GenBank/DDBJ whole genome shotgun (WGS) entry which is preliminary data.</text>
</comment>
<sequence length="100" mass="11369">MMSEVSELAFPDQFAESARADTMAAARKNILVMEYEAALRRMVLDPQRAEATIKAQGAELERVKKELAKERSRHHRERQQAIQTAEGLEEELETARSKIA</sequence>
<evidence type="ECO:0000313" key="2">
    <source>
        <dbReference type="EMBL" id="KAG2312125.1"/>
    </source>
</evidence>
<evidence type="ECO:0000313" key="3">
    <source>
        <dbReference type="Proteomes" id="UP000886595"/>
    </source>
</evidence>
<name>A0A8X7VIR0_BRACI</name>
<keyword evidence="3" id="KW-1185">Reference proteome</keyword>
<reference evidence="2 3" key="1">
    <citation type="submission" date="2020-02" db="EMBL/GenBank/DDBJ databases">
        <authorList>
            <person name="Ma Q."/>
            <person name="Huang Y."/>
            <person name="Song X."/>
            <person name="Pei D."/>
        </authorList>
    </citation>
    <scope>NUCLEOTIDE SEQUENCE [LARGE SCALE GENOMIC DNA]</scope>
    <source>
        <strain evidence="2">Sxm20200214</strain>
        <tissue evidence="2">Leaf</tissue>
    </source>
</reference>